<comment type="similarity">
    <text evidence="1">Belongs to the protein kinase superfamily. NEK Ser/Thr protein kinase family. NIMA subfamily.</text>
</comment>
<dbReference type="PROSITE" id="PS50011">
    <property type="entry name" value="PROTEIN_KINASE_DOM"/>
    <property type="match status" value="1"/>
</dbReference>
<keyword evidence="10" id="KW-1185">Reference proteome</keyword>
<dbReference type="InterPro" id="IPR011009">
    <property type="entry name" value="Kinase-like_dom_sf"/>
</dbReference>
<evidence type="ECO:0000256" key="7">
    <source>
        <dbReference type="SAM" id="MobiDB-lite"/>
    </source>
</evidence>
<keyword evidence="2" id="KW-0808">Transferase</keyword>
<sequence>MKDLNFSVDTFQSFHKIRESKNLSQLLQLINTPASKQQLPSLELKPCQSEKYLPWPLPHPKSGAHQRKSSEAVAMEKFSHKYQSERNFYKHTQHKWFSSLFSALVKQRLCCPTWIGHAPPENILLLVTCLRILMRDYAYHQQFFDLGGLKVLAEHFRKAADSYLMDDRSPYVVDILKEMTNIFQKLSTVESQRAWLIEYDAHAALVMLLHATDVVVLHCSLHALYGLAKSDGPRKMIGESNSIEQLLLIIQEYDNVAKRLAAQLLKSLCHDFQSREMVRSYDGIPILLSQLHCDNVHLLLPVVWCLVQLCEDPTASKEIKQMGGIPLLLSLLHDRTFVTERTETSEGAASAGPHGRTVDDAIWENFPSEMKDSASKVEELMEQQYSLKTACCAALTELVMNDANAYEIAQANGIYSLGLLILPPPKDCGEKERKGIVSLQRSAYRTLRFLFSMERNRKLFKMLFPPHMFEKFISIGHYNRDLKAYIPLVEAINSLPGAKVEEIKNNIKETNHNKTASRSIGEYDVFDLLGKGAFGSVYKVKKRTAGQSFLALKEVNIDNPAFGNNITDQKQSVGELMNEISIIREQMKHPNVVRYHKTFVEHERLYIVMELIEGAPLAEHINSLKEKRENFPEERIWNIFMQMVLALRYLHKEKGILHRDLTPNNIMLGDSDDKVTITDFGLAKQKRTDCSKMTSVVGTILYWCPEIVQNEPYGEKADVWALGCILYQMCTLKPPFFSDNMLRLVTKIVGANYDLIPEGQYSDRLIKMISSCICQSSEKRPDIVELAGMMADKLLVHMDSLRTNQISMEKKLEKERLKAQRHYFEANENMQNYHRLFLVSKERYDRLANLAGSGGAAGLKNGEVLDPSLVDIDFSSPAGSMCVPTSIDMDVDRGTGWTSDDESYPSSGSESRESSAGSTRSQSRANLRKALPKPPTTPKQARRDRPSRSSTTTYSPLVLDIPNTPKTSRDSGFSSGDPSPNNSNVHHSVGPLDPITNGPLQALSCRKFSRSNSTPSSCSPARKKKHSKRPNSANTPTLTISQRRVRQISDPILQMLHQLHKIIYISQLPPTLCPDAKRRRIERYKRALFATHSTTFNLKSELKKLMSGSREIIDFNLGPSDSKRTGSAGSTKSLETETGNGNITERLTSNQWEADPKDGGITYEQLQNMIESTLLSCGYYNMSPIAHEKHSPLGPISVDLTNSRKYETPR</sequence>
<dbReference type="GO" id="GO:1902749">
    <property type="term" value="P:regulation of cell cycle G2/M phase transition"/>
    <property type="evidence" value="ECO:0007669"/>
    <property type="project" value="TreeGrafter"/>
</dbReference>
<accession>A0A210Q0U9</accession>
<dbReference type="STRING" id="6573.A0A210Q0U9"/>
<feature type="region of interest" description="Disordered" evidence="7">
    <location>
        <begin position="892"/>
        <end position="1037"/>
    </location>
</feature>
<dbReference type="OrthoDB" id="248923at2759"/>
<dbReference type="PANTHER" id="PTHR43671">
    <property type="entry name" value="SERINE/THREONINE-PROTEIN KINASE NEK"/>
    <property type="match status" value="1"/>
</dbReference>
<evidence type="ECO:0000256" key="5">
    <source>
        <dbReference type="ARBA" id="ARBA00022840"/>
    </source>
</evidence>
<dbReference type="SUPFAM" id="SSF48371">
    <property type="entry name" value="ARM repeat"/>
    <property type="match status" value="1"/>
</dbReference>
<dbReference type="Pfam" id="PF00069">
    <property type="entry name" value="Pkinase"/>
    <property type="match status" value="1"/>
</dbReference>
<keyword evidence="4 9" id="KW-0418">Kinase</keyword>
<keyword evidence="5 6" id="KW-0067">ATP-binding</keyword>
<dbReference type="Proteomes" id="UP000242188">
    <property type="component" value="Unassembled WGS sequence"/>
</dbReference>
<organism evidence="9 10">
    <name type="scientific">Mizuhopecten yessoensis</name>
    <name type="common">Japanese scallop</name>
    <name type="synonym">Patinopecten yessoensis</name>
    <dbReference type="NCBI Taxonomy" id="6573"/>
    <lineage>
        <taxon>Eukaryota</taxon>
        <taxon>Metazoa</taxon>
        <taxon>Spiralia</taxon>
        <taxon>Lophotrochozoa</taxon>
        <taxon>Mollusca</taxon>
        <taxon>Bivalvia</taxon>
        <taxon>Autobranchia</taxon>
        <taxon>Pteriomorphia</taxon>
        <taxon>Pectinida</taxon>
        <taxon>Pectinoidea</taxon>
        <taxon>Pectinidae</taxon>
        <taxon>Mizuhopecten</taxon>
    </lineage>
</organism>
<dbReference type="SUPFAM" id="SSF56112">
    <property type="entry name" value="Protein kinase-like (PK-like)"/>
    <property type="match status" value="1"/>
</dbReference>
<dbReference type="PROSITE" id="PS00107">
    <property type="entry name" value="PROTEIN_KINASE_ATP"/>
    <property type="match status" value="1"/>
</dbReference>
<proteinExistence type="inferred from homology"/>
<evidence type="ECO:0000256" key="4">
    <source>
        <dbReference type="ARBA" id="ARBA00022777"/>
    </source>
</evidence>
<feature type="domain" description="Protein kinase" evidence="8">
    <location>
        <begin position="523"/>
        <end position="795"/>
    </location>
</feature>
<keyword evidence="3 6" id="KW-0547">Nucleotide-binding</keyword>
<dbReference type="Gene3D" id="1.25.10.10">
    <property type="entry name" value="Leucine-rich Repeat Variant"/>
    <property type="match status" value="1"/>
</dbReference>
<feature type="region of interest" description="Disordered" evidence="7">
    <location>
        <begin position="1188"/>
        <end position="1210"/>
    </location>
</feature>
<comment type="caution">
    <text evidence="9">The sequence shown here is derived from an EMBL/GenBank/DDBJ whole genome shotgun (WGS) entry which is preliminary data.</text>
</comment>
<dbReference type="InterPro" id="IPR008266">
    <property type="entry name" value="Tyr_kinase_AS"/>
</dbReference>
<dbReference type="EMBL" id="NEDP02005295">
    <property type="protein sequence ID" value="OWF42356.1"/>
    <property type="molecule type" value="Genomic_DNA"/>
</dbReference>
<dbReference type="InterPro" id="IPR050660">
    <property type="entry name" value="NEK_Ser/Thr_kinase"/>
</dbReference>
<dbReference type="GO" id="GO:0005524">
    <property type="term" value="F:ATP binding"/>
    <property type="evidence" value="ECO:0007669"/>
    <property type="project" value="UniProtKB-UniRule"/>
</dbReference>
<evidence type="ECO:0000256" key="2">
    <source>
        <dbReference type="ARBA" id="ARBA00022679"/>
    </source>
</evidence>
<dbReference type="InterPro" id="IPR011989">
    <property type="entry name" value="ARM-like"/>
</dbReference>
<feature type="compositionally biased region" description="Low complexity" evidence="7">
    <location>
        <begin position="904"/>
        <end position="925"/>
    </location>
</feature>
<dbReference type="PANTHER" id="PTHR43671:SF92">
    <property type="entry name" value="SERINE_THREONINE-PROTEIN KINASE NEK10"/>
    <property type="match status" value="1"/>
</dbReference>
<name>A0A210Q0U9_MIZYE</name>
<feature type="region of interest" description="Disordered" evidence="7">
    <location>
        <begin position="1116"/>
        <end position="1146"/>
    </location>
</feature>
<protein>
    <submittedName>
        <fullName evidence="9">Serine/threonine-protein kinase Nek10</fullName>
    </submittedName>
</protein>
<dbReference type="Gene3D" id="1.10.510.10">
    <property type="entry name" value="Transferase(Phosphotransferase) domain 1"/>
    <property type="match status" value="1"/>
</dbReference>
<evidence type="ECO:0000259" key="8">
    <source>
        <dbReference type="PROSITE" id="PS50011"/>
    </source>
</evidence>
<dbReference type="InterPro" id="IPR016024">
    <property type="entry name" value="ARM-type_fold"/>
</dbReference>
<feature type="compositionally biased region" description="Polar residues" evidence="7">
    <location>
        <begin position="1125"/>
        <end position="1146"/>
    </location>
</feature>
<reference evidence="9 10" key="1">
    <citation type="journal article" date="2017" name="Nat. Ecol. Evol.">
        <title>Scallop genome provides insights into evolution of bilaterian karyotype and development.</title>
        <authorList>
            <person name="Wang S."/>
            <person name="Zhang J."/>
            <person name="Jiao W."/>
            <person name="Li J."/>
            <person name="Xun X."/>
            <person name="Sun Y."/>
            <person name="Guo X."/>
            <person name="Huan P."/>
            <person name="Dong B."/>
            <person name="Zhang L."/>
            <person name="Hu X."/>
            <person name="Sun X."/>
            <person name="Wang J."/>
            <person name="Zhao C."/>
            <person name="Wang Y."/>
            <person name="Wang D."/>
            <person name="Huang X."/>
            <person name="Wang R."/>
            <person name="Lv J."/>
            <person name="Li Y."/>
            <person name="Zhang Z."/>
            <person name="Liu B."/>
            <person name="Lu W."/>
            <person name="Hui Y."/>
            <person name="Liang J."/>
            <person name="Zhou Z."/>
            <person name="Hou R."/>
            <person name="Li X."/>
            <person name="Liu Y."/>
            <person name="Li H."/>
            <person name="Ning X."/>
            <person name="Lin Y."/>
            <person name="Zhao L."/>
            <person name="Xing Q."/>
            <person name="Dou J."/>
            <person name="Li Y."/>
            <person name="Mao J."/>
            <person name="Guo H."/>
            <person name="Dou H."/>
            <person name="Li T."/>
            <person name="Mu C."/>
            <person name="Jiang W."/>
            <person name="Fu Q."/>
            <person name="Fu X."/>
            <person name="Miao Y."/>
            <person name="Liu J."/>
            <person name="Yu Q."/>
            <person name="Li R."/>
            <person name="Liao H."/>
            <person name="Li X."/>
            <person name="Kong Y."/>
            <person name="Jiang Z."/>
            <person name="Chourrout D."/>
            <person name="Li R."/>
            <person name="Bao Z."/>
        </authorList>
    </citation>
    <scope>NUCLEOTIDE SEQUENCE [LARGE SCALE GENOMIC DNA]</scope>
    <source>
        <strain evidence="9 10">PY_sf001</strain>
    </source>
</reference>
<dbReference type="GO" id="GO:0004674">
    <property type="term" value="F:protein serine/threonine kinase activity"/>
    <property type="evidence" value="ECO:0007669"/>
    <property type="project" value="TreeGrafter"/>
</dbReference>
<feature type="binding site" evidence="6">
    <location>
        <position position="553"/>
    </location>
    <ligand>
        <name>ATP</name>
        <dbReference type="ChEBI" id="CHEBI:30616"/>
    </ligand>
</feature>
<evidence type="ECO:0000256" key="3">
    <source>
        <dbReference type="ARBA" id="ARBA00022741"/>
    </source>
</evidence>
<dbReference type="InterPro" id="IPR000719">
    <property type="entry name" value="Prot_kinase_dom"/>
</dbReference>
<dbReference type="PROSITE" id="PS00109">
    <property type="entry name" value="PROTEIN_KINASE_TYR"/>
    <property type="match status" value="1"/>
</dbReference>
<gene>
    <name evidence="9" type="ORF">KP79_PYT19442</name>
</gene>
<evidence type="ECO:0000256" key="6">
    <source>
        <dbReference type="PROSITE-ProRule" id="PRU10141"/>
    </source>
</evidence>
<dbReference type="InterPro" id="IPR017441">
    <property type="entry name" value="Protein_kinase_ATP_BS"/>
</dbReference>
<feature type="compositionally biased region" description="Polar residues" evidence="7">
    <location>
        <begin position="964"/>
        <end position="986"/>
    </location>
</feature>
<evidence type="ECO:0000313" key="9">
    <source>
        <dbReference type="EMBL" id="OWF42356.1"/>
    </source>
</evidence>
<evidence type="ECO:0000313" key="10">
    <source>
        <dbReference type="Proteomes" id="UP000242188"/>
    </source>
</evidence>
<dbReference type="AlphaFoldDB" id="A0A210Q0U9"/>
<feature type="compositionally biased region" description="Low complexity" evidence="7">
    <location>
        <begin position="1010"/>
        <end position="1019"/>
    </location>
</feature>
<evidence type="ECO:0000256" key="1">
    <source>
        <dbReference type="ARBA" id="ARBA00010886"/>
    </source>
</evidence>